<dbReference type="Gene3D" id="3.40.50.720">
    <property type="entry name" value="NAD(P)-binding Rossmann-like Domain"/>
    <property type="match status" value="1"/>
</dbReference>
<evidence type="ECO:0000313" key="5">
    <source>
        <dbReference type="Proteomes" id="UP000486602"/>
    </source>
</evidence>
<proteinExistence type="inferred from homology"/>
<dbReference type="Pfam" id="PF00106">
    <property type="entry name" value="adh_short"/>
    <property type="match status" value="1"/>
</dbReference>
<dbReference type="AlphaFoldDB" id="A0A7K3WP02"/>
<dbReference type="PRINTS" id="PR00080">
    <property type="entry name" value="SDRFAMILY"/>
</dbReference>
<dbReference type="EMBL" id="JAAGVY010000005">
    <property type="protein sequence ID" value="NEN22761.1"/>
    <property type="molecule type" value="Genomic_DNA"/>
</dbReference>
<reference evidence="4 5" key="1">
    <citation type="submission" date="2020-02" db="EMBL/GenBank/DDBJ databases">
        <title>Out from the shadows clarifying the taxonomy of the family Cryomorphaceae and related taxa by utilizing the GTDB taxonomic framework.</title>
        <authorList>
            <person name="Bowman J.P."/>
        </authorList>
    </citation>
    <scope>NUCLEOTIDE SEQUENCE [LARGE SCALE GENOMIC DNA]</scope>
    <source>
        <strain evidence="4 5">QSSC 1-22</strain>
    </source>
</reference>
<dbReference type="SUPFAM" id="SSF51735">
    <property type="entry name" value="NAD(P)-binding Rossmann-fold domains"/>
    <property type="match status" value="1"/>
</dbReference>
<accession>A0A7K3WP02</accession>
<dbReference type="InterPro" id="IPR036291">
    <property type="entry name" value="NAD(P)-bd_dom_sf"/>
</dbReference>
<dbReference type="RefSeq" id="WP_163283487.1">
    <property type="nucleotide sequence ID" value="NZ_JAAGVY010000005.1"/>
</dbReference>
<dbReference type="PANTHER" id="PTHR42901:SF1">
    <property type="entry name" value="ALCOHOL DEHYDROGENASE"/>
    <property type="match status" value="1"/>
</dbReference>
<protein>
    <submittedName>
        <fullName evidence="4">SDR family NAD(P)-dependent oxidoreductase</fullName>
    </submittedName>
</protein>
<keyword evidence="5" id="KW-1185">Reference proteome</keyword>
<dbReference type="GO" id="GO:0016616">
    <property type="term" value="F:oxidoreductase activity, acting on the CH-OH group of donors, NAD or NADP as acceptor"/>
    <property type="evidence" value="ECO:0007669"/>
    <property type="project" value="UniProtKB-ARBA"/>
</dbReference>
<organism evidence="4 5">
    <name type="scientific">Cryomorpha ignava</name>
    <dbReference type="NCBI Taxonomy" id="101383"/>
    <lineage>
        <taxon>Bacteria</taxon>
        <taxon>Pseudomonadati</taxon>
        <taxon>Bacteroidota</taxon>
        <taxon>Flavobacteriia</taxon>
        <taxon>Flavobacteriales</taxon>
        <taxon>Cryomorphaceae</taxon>
        <taxon>Cryomorpha</taxon>
    </lineage>
</organism>
<dbReference type="InterPro" id="IPR020904">
    <property type="entry name" value="Sc_DH/Rdtase_CS"/>
</dbReference>
<keyword evidence="2" id="KW-0560">Oxidoreductase</keyword>
<dbReference type="PROSITE" id="PS00061">
    <property type="entry name" value="ADH_SHORT"/>
    <property type="match status" value="1"/>
</dbReference>
<evidence type="ECO:0000256" key="1">
    <source>
        <dbReference type="ARBA" id="ARBA00006484"/>
    </source>
</evidence>
<evidence type="ECO:0000313" key="4">
    <source>
        <dbReference type="EMBL" id="NEN22761.1"/>
    </source>
</evidence>
<sequence length="252" mass="27381">MKTALITGASSGFGKAIATAFARKGYRLIITGRRNEKLEALKPKLMDLGAKDVLLLSFDIQDKEAVNNAVDSLSGEWKNIDILINNAGLAVGKSTIENGEIDDWERMINTNVKGLLYMTRALIATLKNSDGPHIVNIGSIAGTEVYPGGNVYCASKHAVNALSKAMRIELLPYAIRVSQIRPGLAETEFSVVRYKGDETKAADVYKGYEPLLAEDVARAVEFVVDQPKHVCINDLEITPTAQANAYLIEKNG</sequence>
<gene>
    <name evidence="4" type="ORF">G3O08_04510</name>
</gene>
<evidence type="ECO:0000256" key="2">
    <source>
        <dbReference type="ARBA" id="ARBA00023002"/>
    </source>
</evidence>
<dbReference type="PRINTS" id="PR00081">
    <property type="entry name" value="GDHRDH"/>
</dbReference>
<comment type="similarity">
    <text evidence="1 3">Belongs to the short-chain dehydrogenases/reductases (SDR) family.</text>
</comment>
<name>A0A7K3WP02_9FLAO</name>
<evidence type="ECO:0000256" key="3">
    <source>
        <dbReference type="RuleBase" id="RU000363"/>
    </source>
</evidence>
<dbReference type="FunFam" id="3.40.50.720:FF:000047">
    <property type="entry name" value="NADP-dependent L-serine/L-allo-threonine dehydrogenase"/>
    <property type="match status" value="1"/>
</dbReference>
<comment type="caution">
    <text evidence="4">The sequence shown here is derived from an EMBL/GenBank/DDBJ whole genome shotgun (WGS) entry which is preliminary data.</text>
</comment>
<dbReference type="PANTHER" id="PTHR42901">
    <property type="entry name" value="ALCOHOL DEHYDROGENASE"/>
    <property type="match status" value="1"/>
</dbReference>
<dbReference type="InterPro" id="IPR002347">
    <property type="entry name" value="SDR_fam"/>
</dbReference>
<dbReference type="Proteomes" id="UP000486602">
    <property type="component" value="Unassembled WGS sequence"/>
</dbReference>